<accession>A0A917WW61</accession>
<comment type="caution">
    <text evidence="1">The sequence shown here is derived from an EMBL/GenBank/DDBJ whole genome shotgun (WGS) entry which is preliminary data.</text>
</comment>
<dbReference type="AlphaFoldDB" id="A0A917WW61"/>
<dbReference type="Proteomes" id="UP000642070">
    <property type="component" value="Unassembled WGS sequence"/>
</dbReference>
<reference evidence="1" key="2">
    <citation type="submission" date="2020-09" db="EMBL/GenBank/DDBJ databases">
        <authorList>
            <person name="Sun Q."/>
            <person name="Ohkuma M."/>
        </authorList>
    </citation>
    <scope>NUCLEOTIDE SEQUENCE</scope>
    <source>
        <strain evidence="1">JCM 19831</strain>
    </source>
</reference>
<protein>
    <submittedName>
        <fullName evidence="1">Uncharacterized protein</fullName>
    </submittedName>
</protein>
<dbReference type="RefSeq" id="WP_190251329.1">
    <property type="nucleotide sequence ID" value="NZ_BMPI01000017.1"/>
</dbReference>
<proteinExistence type="predicted"/>
<name>A0A917WW61_9ACTN</name>
<gene>
    <name evidence="1" type="ORF">GCM10007977_039490</name>
</gene>
<sequence>MTTDREELTPIVTLDLRAINAVITEDEGDMIMLVDDGDVQIEFGSGLNGTWEQAILGAQRVASTALEFAAVLRNLRPPRERHPG</sequence>
<evidence type="ECO:0000313" key="1">
    <source>
        <dbReference type="EMBL" id="GGM34075.1"/>
    </source>
</evidence>
<dbReference type="EMBL" id="BMPI01000017">
    <property type="protein sequence ID" value="GGM34075.1"/>
    <property type="molecule type" value="Genomic_DNA"/>
</dbReference>
<reference evidence="1" key="1">
    <citation type="journal article" date="2014" name="Int. J. Syst. Evol. Microbiol.">
        <title>Complete genome sequence of Corynebacterium casei LMG S-19264T (=DSM 44701T), isolated from a smear-ripened cheese.</title>
        <authorList>
            <consortium name="US DOE Joint Genome Institute (JGI-PGF)"/>
            <person name="Walter F."/>
            <person name="Albersmeier A."/>
            <person name="Kalinowski J."/>
            <person name="Ruckert C."/>
        </authorList>
    </citation>
    <scope>NUCLEOTIDE SEQUENCE</scope>
    <source>
        <strain evidence="1">JCM 19831</strain>
    </source>
</reference>
<keyword evidence="2" id="KW-1185">Reference proteome</keyword>
<organism evidence="1 2">
    <name type="scientific">Dactylosporangium sucinum</name>
    <dbReference type="NCBI Taxonomy" id="1424081"/>
    <lineage>
        <taxon>Bacteria</taxon>
        <taxon>Bacillati</taxon>
        <taxon>Actinomycetota</taxon>
        <taxon>Actinomycetes</taxon>
        <taxon>Micromonosporales</taxon>
        <taxon>Micromonosporaceae</taxon>
        <taxon>Dactylosporangium</taxon>
    </lineage>
</organism>
<evidence type="ECO:0000313" key="2">
    <source>
        <dbReference type="Proteomes" id="UP000642070"/>
    </source>
</evidence>